<evidence type="ECO:0000313" key="2">
    <source>
        <dbReference type="Proteomes" id="UP000829720"/>
    </source>
</evidence>
<dbReference type="AlphaFoldDB" id="A0A8T3E6S8"/>
<dbReference type="Proteomes" id="UP000829720">
    <property type="component" value="Unassembled WGS sequence"/>
</dbReference>
<evidence type="ECO:0000313" key="1">
    <source>
        <dbReference type="EMBL" id="KAI1904450.1"/>
    </source>
</evidence>
<sequence length="79" mass="8831">MLFVKCVSESANQRAQPVYTRLPRHVALGEVTRGARLRDFITETTASHSTSSLAKCTGFNAEQRKVRFVRFWSVMIAGG</sequence>
<protein>
    <submittedName>
        <fullName evidence="1">Uncharacterized protein</fullName>
    </submittedName>
</protein>
<proteinExistence type="predicted"/>
<dbReference type="OrthoDB" id="10370909at2759"/>
<gene>
    <name evidence="1" type="ORF">AGOR_G00005770</name>
</gene>
<organism evidence="1 2">
    <name type="scientific">Albula goreensis</name>
    <dbReference type="NCBI Taxonomy" id="1534307"/>
    <lineage>
        <taxon>Eukaryota</taxon>
        <taxon>Metazoa</taxon>
        <taxon>Chordata</taxon>
        <taxon>Craniata</taxon>
        <taxon>Vertebrata</taxon>
        <taxon>Euteleostomi</taxon>
        <taxon>Actinopterygii</taxon>
        <taxon>Neopterygii</taxon>
        <taxon>Teleostei</taxon>
        <taxon>Albuliformes</taxon>
        <taxon>Albulidae</taxon>
        <taxon>Albula</taxon>
    </lineage>
</organism>
<comment type="caution">
    <text evidence="1">The sequence shown here is derived from an EMBL/GenBank/DDBJ whole genome shotgun (WGS) entry which is preliminary data.</text>
</comment>
<accession>A0A8T3E6S8</accession>
<dbReference type="EMBL" id="JAERUA010000001">
    <property type="protein sequence ID" value="KAI1904450.1"/>
    <property type="molecule type" value="Genomic_DNA"/>
</dbReference>
<reference evidence="1" key="1">
    <citation type="submission" date="2021-01" db="EMBL/GenBank/DDBJ databases">
        <authorList>
            <person name="Zahm M."/>
            <person name="Roques C."/>
            <person name="Cabau C."/>
            <person name="Klopp C."/>
            <person name="Donnadieu C."/>
            <person name="Jouanno E."/>
            <person name="Lampietro C."/>
            <person name="Louis A."/>
            <person name="Herpin A."/>
            <person name="Echchiki A."/>
            <person name="Berthelot C."/>
            <person name="Parey E."/>
            <person name="Roest-Crollius H."/>
            <person name="Braasch I."/>
            <person name="Postlethwait J."/>
            <person name="Bobe J."/>
            <person name="Montfort J."/>
            <person name="Bouchez O."/>
            <person name="Begum T."/>
            <person name="Mejri S."/>
            <person name="Adams A."/>
            <person name="Chen W.-J."/>
            <person name="Guiguen Y."/>
        </authorList>
    </citation>
    <scope>NUCLEOTIDE SEQUENCE</scope>
    <source>
        <tissue evidence="1">Blood</tissue>
    </source>
</reference>
<keyword evidence="2" id="KW-1185">Reference proteome</keyword>
<name>A0A8T3E6S8_9TELE</name>